<sequence length="199" mass="21362">MLRNHHQKTRSGTSRYAALAGVYTVDPVHSRIGFSVRHAMITNVRGTFGTFEGILQLDGARPARSKAYLSVQTDSLDTGMRDRDAHLVGPDIFDSSTFPLMTFRSTGLVPVGGDGFRMSGDLRIKDVELPVTVDLAFGGTGRDLDGKNRVGFEGTATLQRSDWGLTWNAALETGGVLIGDKVRLDLDISAVQVGLAPAA</sequence>
<dbReference type="Proteomes" id="UP001501759">
    <property type="component" value="Unassembled WGS sequence"/>
</dbReference>
<dbReference type="SMART" id="SM00867">
    <property type="entry name" value="YceI"/>
    <property type="match status" value="1"/>
</dbReference>
<comment type="similarity">
    <text evidence="1">Belongs to the UPF0312 family.</text>
</comment>
<dbReference type="InterPro" id="IPR036761">
    <property type="entry name" value="TTHA0802/YceI-like_sf"/>
</dbReference>
<dbReference type="SUPFAM" id="SSF101874">
    <property type="entry name" value="YceI-like"/>
    <property type="match status" value="1"/>
</dbReference>
<dbReference type="Gene3D" id="2.40.128.110">
    <property type="entry name" value="Lipid/polyisoprenoid-binding, YceI-like"/>
    <property type="match status" value="1"/>
</dbReference>
<comment type="caution">
    <text evidence="3">The sequence shown here is derived from an EMBL/GenBank/DDBJ whole genome shotgun (WGS) entry which is preliminary data.</text>
</comment>
<gene>
    <name evidence="3" type="ORF">GCM10023335_56730</name>
</gene>
<dbReference type="InterPro" id="IPR007372">
    <property type="entry name" value="Lipid/polyisoprenoid-bd_YceI"/>
</dbReference>
<evidence type="ECO:0000313" key="4">
    <source>
        <dbReference type="Proteomes" id="UP001501759"/>
    </source>
</evidence>
<feature type="domain" description="Lipid/polyisoprenoid-binding YceI-like" evidence="2">
    <location>
        <begin position="22"/>
        <end position="191"/>
    </location>
</feature>
<keyword evidence="4" id="KW-1185">Reference proteome</keyword>
<proteinExistence type="inferred from homology"/>
<organism evidence="3 4">
    <name type="scientific">Streptomyces siamensis</name>
    <dbReference type="NCBI Taxonomy" id="1274986"/>
    <lineage>
        <taxon>Bacteria</taxon>
        <taxon>Bacillati</taxon>
        <taxon>Actinomycetota</taxon>
        <taxon>Actinomycetes</taxon>
        <taxon>Kitasatosporales</taxon>
        <taxon>Streptomycetaceae</taxon>
        <taxon>Streptomyces</taxon>
    </lineage>
</organism>
<name>A0ABP9J873_9ACTN</name>
<reference evidence="4" key="1">
    <citation type="journal article" date="2019" name="Int. J. Syst. Evol. Microbiol.">
        <title>The Global Catalogue of Microorganisms (GCM) 10K type strain sequencing project: providing services to taxonomists for standard genome sequencing and annotation.</title>
        <authorList>
            <consortium name="The Broad Institute Genomics Platform"/>
            <consortium name="The Broad Institute Genome Sequencing Center for Infectious Disease"/>
            <person name="Wu L."/>
            <person name="Ma J."/>
        </authorList>
    </citation>
    <scope>NUCLEOTIDE SEQUENCE [LARGE SCALE GENOMIC DNA]</scope>
    <source>
        <strain evidence="4">JCM 18409</strain>
    </source>
</reference>
<dbReference type="Pfam" id="PF04264">
    <property type="entry name" value="YceI"/>
    <property type="match status" value="1"/>
</dbReference>
<evidence type="ECO:0000259" key="2">
    <source>
        <dbReference type="SMART" id="SM00867"/>
    </source>
</evidence>
<accession>A0ABP9J873</accession>
<evidence type="ECO:0000313" key="3">
    <source>
        <dbReference type="EMBL" id="GAA5023735.1"/>
    </source>
</evidence>
<dbReference type="PANTHER" id="PTHR34406">
    <property type="entry name" value="PROTEIN YCEI"/>
    <property type="match status" value="1"/>
</dbReference>
<dbReference type="EMBL" id="BAABKB010000023">
    <property type="protein sequence ID" value="GAA5023735.1"/>
    <property type="molecule type" value="Genomic_DNA"/>
</dbReference>
<protein>
    <submittedName>
        <fullName evidence="3">YceI family protein</fullName>
    </submittedName>
</protein>
<dbReference type="RefSeq" id="WP_345655251.1">
    <property type="nucleotide sequence ID" value="NZ_BAABKB010000023.1"/>
</dbReference>
<dbReference type="PANTHER" id="PTHR34406:SF1">
    <property type="entry name" value="PROTEIN YCEI"/>
    <property type="match status" value="1"/>
</dbReference>
<evidence type="ECO:0000256" key="1">
    <source>
        <dbReference type="ARBA" id="ARBA00008812"/>
    </source>
</evidence>